<dbReference type="EMBL" id="SDAQ01000005">
    <property type="protein sequence ID" value="KAI3558065.1"/>
    <property type="molecule type" value="Genomic_DNA"/>
</dbReference>
<comment type="caution">
    <text evidence="3">The sequence shown here is derived from an EMBL/GenBank/DDBJ whole genome shotgun (WGS) entry which is preliminary data.</text>
</comment>
<dbReference type="Proteomes" id="UP001056436">
    <property type="component" value="Unassembled WGS sequence"/>
</dbReference>
<evidence type="ECO:0000256" key="1">
    <source>
        <dbReference type="SAM" id="Coils"/>
    </source>
</evidence>
<sequence>MRPSVLLPAALVIWTGPGRALAAWDMRYAEESAEGLFANAPSEERYYKFAFAELVASAQNLNSRQQARIAEQDEEIHELKMMALNLTESIVEAKTNASNDLLHELHKFSETMETISSILQALASSDQSQNRDVPGPDGDAARNAVFHGFNPVIIRFLERIATKLEKPESEWSADKKTMATMAIFTGIATALNYLRGPIGRTGCYKKIAKWLGCAKEEKLAKKAALEALEGQVNYLWKAADKGLAFIKAAVNDRAKHEELDLLKGELDAKVETLTARVDEMATAERVTGLECRVDVMAEAARVTDLERRVSELTSMANNLAASFSEQAIRSIAEAKTLRDNILALETEDQENLSRIKKLQEDVQHIADDLDAHQAQLTHFM</sequence>
<feature type="chain" id="PRO_5040448979" evidence="2">
    <location>
        <begin position="23"/>
        <end position="380"/>
    </location>
</feature>
<evidence type="ECO:0000313" key="3">
    <source>
        <dbReference type="EMBL" id="KAI3558065.1"/>
    </source>
</evidence>
<keyword evidence="4" id="KW-1185">Reference proteome</keyword>
<evidence type="ECO:0000256" key="2">
    <source>
        <dbReference type="SAM" id="SignalP"/>
    </source>
</evidence>
<organism evidence="3 4">
    <name type="scientific">Colletotrichum abscissum</name>
    <dbReference type="NCBI Taxonomy" id="1671311"/>
    <lineage>
        <taxon>Eukaryota</taxon>
        <taxon>Fungi</taxon>
        <taxon>Dikarya</taxon>
        <taxon>Ascomycota</taxon>
        <taxon>Pezizomycotina</taxon>
        <taxon>Sordariomycetes</taxon>
        <taxon>Hypocreomycetidae</taxon>
        <taxon>Glomerellales</taxon>
        <taxon>Glomerellaceae</taxon>
        <taxon>Colletotrichum</taxon>
        <taxon>Colletotrichum acutatum species complex</taxon>
    </lineage>
</organism>
<keyword evidence="2" id="KW-0732">Signal</keyword>
<name>A0A9Q0B7H1_9PEZI</name>
<gene>
    <name evidence="3" type="ORF">CABS02_01738</name>
</gene>
<reference evidence="3" key="1">
    <citation type="submission" date="2019-01" db="EMBL/GenBank/DDBJ databases">
        <title>Colletotrichum abscissum LGMF1257.</title>
        <authorList>
            <person name="Baroncelli R."/>
        </authorList>
    </citation>
    <scope>NUCLEOTIDE SEQUENCE</scope>
    <source>
        <strain evidence="3">Ca142</strain>
    </source>
</reference>
<dbReference type="OrthoDB" id="10383455at2759"/>
<feature type="coiled-coil region" evidence="1">
    <location>
        <begin position="55"/>
        <end position="82"/>
    </location>
</feature>
<protein>
    <submittedName>
        <fullName evidence="3">Uncharacterized protein</fullName>
    </submittedName>
</protein>
<dbReference type="AlphaFoldDB" id="A0A9Q0B7H1"/>
<proteinExistence type="predicted"/>
<feature type="signal peptide" evidence="2">
    <location>
        <begin position="1"/>
        <end position="22"/>
    </location>
</feature>
<keyword evidence="1" id="KW-0175">Coiled coil</keyword>
<accession>A0A9Q0B7H1</accession>
<evidence type="ECO:0000313" key="4">
    <source>
        <dbReference type="Proteomes" id="UP001056436"/>
    </source>
</evidence>